<protein>
    <submittedName>
        <fullName evidence="4">Transcription factor</fullName>
    </submittedName>
</protein>
<comment type="caution">
    <text evidence="4">The sequence shown here is derived from an EMBL/GenBank/DDBJ whole genome shotgun (WGS) entry which is preliminary data.</text>
</comment>
<organism evidence="4 5">
    <name type="scientific">Acorus gramineus</name>
    <name type="common">Dwarf sweet flag</name>
    <dbReference type="NCBI Taxonomy" id="55184"/>
    <lineage>
        <taxon>Eukaryota</taxon>
        <taxon>Viridiplantae</taxon>
        <taxon>Streptophyta</taxon>
        <taxon>Embryophyta</taxon>
        <taxon>Tracheophyta</taxon>
        <taxon>Spermatophyta</taxon>
        <taxon>Magnoliopsida</taxon>
        <taxon>Liliopsida</taxon>
        <taxon>Acoraceae</taxon>
        <taxon>Acorus</taxon>
    </lineage>
</organism>
<evidence type="ECO:0000259" key="3">
    <source>
        <dbReference type="Pfam" id="PF14215"/>
    </source>
</evidence>
<dbReference type="Proteomes" id="UP001179952">
    <property type="component" value="Unassembled WGS sequence"/>
</dbReference>
<dbReference type="AlphaFoldDB" id="A0AAV9ACB6"/>
<keyword evidence="5" id="KW-1185">Reference proteome</keyword>
<reference evidence="4" key="1">
    <citation type="journal article" date="2023" name="Nat. Commun.">
        <title>Diploid and tetraploid genomes of Acorus and the evolution of monocots.</title>
        <authorList>
            <person name="Ma L."/>
            <person name="Liu K.W."/>
            <person name="Li Z."/>
            <person name="Hsiao Y.Y."/>
            <person name="Qi Y."/>
            <person name="Fu T."/>
            <person name="Tang G.D."/>
            <person name="Zhang D."/>
            <person name="Sun W.H."/>
            <person name="Liu D.K."/>
            <person name="Li Y."/>
            <person name="Chen G.Z."/>
            <person name="Liu X.D."/>
            <person name="Liao X.Y."/>
            <person name="Jiang Y.T."/>
            <person name="Yu X."/>
            <person name="Hao Y."/>
            <person name="Huang J."/>
            <person name="Zhao X.W."/>
            <person name="Ke S."/>
            <person name="Chen Y.Y."/>
            <person name="Wu W.L."/>
            <person name="Hsu J.L."/>
            <person name="Lin Y.F."/>
            <person name="Huang M.D."/>
            <person name="Li C.Y."/>
            <person name="Huang L."/>
            <person name="Wang Z.W."/>
            <person name="Zhao X."/>
            <person name="Zhong W.Y."/>
            <person name="Peng D.H."/>
            <person name="Ahmad S."/>
            <person name="Lan S."/>
            <person name="Zhang J.S."/>
            <person name="Tsai W.C."/>
            <person name="Van de Peer Y."/>
            <person name="Liu Z.J."/>
        </authorList>
    </citation>
    <scope>NUCLEOTIDE SEQUENCE</scope>
    <source>
        <strain evidence="4">SCP</strain>
    </source>
</reference>
<accession>A0AAV9ACB6</accession>
<gene>
    <name evidence="4" type="ORF">QJS04_geneDACA008713</name>
</gene>
<feature type="domain" description="Transcription factor MYC/MYB N-terminal" evidence="3">
    <location>
        <begin position="3"/>
        <end position="77"/>
    </location>
</feature>
<evidence type="ECO:0000256" key="2">
    <source>
        <dbReference type="ARBA" id="ARBA00023163"/>
    </source>
</evidence>
<keyword evidence="1" id="KW-0805">Transcription regulation</keyword>
<dbReference type="EMBL" id="JAUJYN010000010">
    <property type="protein sequence ID" value="KAK1261869.1"/>
    <property type="molecule type" value="Genomic_DNA"/>
</dbReference>
<name>A0AAV9ACB6_ACOGR</name>
<evidence type="ECO:0000313" key="4">
    <source>
        <dbReference type="EMBL" id="KAK1261869.1"/>
    </source>
</evidence>
<keyword evidence="2" id="KW-0804">Transcription</keyword>
<evidence type="ECO:0000313" key="5">
    <source>
        <dbReference type="Proteomes" id="UP001179952"/>
    </source>
</evidence>
<sequence length="207" mass="23006">MSHEIYNYGEGLIGKVAAAHSHKWIFKEQHPRAWEAQFQSGIQTIALVAVKEGVVQLGSMNKVTEDLSYVVLLRKKFSYLHSIPGVLLPHPSSSSFPLSAETNVFHDFSSQQVNITPSVSSLEALLSKFPSMGSLPTMNVQGNYNPTMFSSPHRPMEFMMDTGRIAKVEMDEDKVGGHDREMNFIGESSSSMSSYILTNVTKSNNEF</sequence>
<evidence type="ECO:0000256" key="1">
    <source>
        <dbReference type="ARBA" id="ARBA00023015"/>
    </source>
</evidence>
<reference evidence="4" key="2">
    <citation type="submission" date="2023-06" db="EMBL/GenBank/DDBJ databases">
        <authorList>
            <person name="Ma L."/>
            <person name="Liu K.-W."/>
            <person name="Li Z."/>
            <person name="Hsiao Y.-Y."/>
            <person name="Qi Y."/>
            <person name="Fu T."/>
            <person name="Tang G."/>
            <person name="Zhang D."/>
            <person name="Sun W.-H."/>
            <person name="Liu D.-K."/>
            <person name="Li Y."/>
            <person name="Chen G.-Z."/>
            <person name="Liu X.-D."/>
            <person name="Liao X.-Y."/>
            <person name="Jiang Y.-T."/>
            <person name="Yu X."/>
            <person name="Hao Y."/>
            <person name="Huang J."/>
            <person name="Zhao X.-W."/>
            <person name="Ke S."/>
            <person name="Chen Y.-Y."/>
            <person name="Wu W.-L."/>
            <person name="Hsu J.-L."/>
            <person name="Lin Y.-F."/>
            <person name="Huang M.-D."/>
            <person name="Li C.-Y."/>
            <person name="Huang L."/>
            <person name="Wang Z.-W."/>
            <person name="Zhao X."/>
            <person name="Zhong W.-Y."/>
            <person name="Peng D.-H."/>
            <person name="Ahmad S."/>
            <person name="Lan S."/>
            <person name="Zhang J.-S."/>
            <person name="Tsai W.-C."/>
            <person name="Van De Peer Y."/>
            <person name="Liu Z.-J."/>
        </authorList>
    </citation>
    <scope>NUCLEOTIDE SEQUENCE</scope>
    <source>
        <strain evidence="4">SCP</strain>
        <tissue evidence="4">Leaves</tissue>
    </source>
</reference>
<dbReference type="Pfam" id="PF14215">
    <property type="entry name" value="bHLH-MYC_N"/>
    <property type="match status" value="1"/>
</dbReference>
<dbReference type="PANTHER" id="PTHR46633">
    <property type="entry name" value="TRANSCRIPTION FACTOR MYC/MYB-RELATED"/>
    <property type="match status" value="1"/>
</dbReference>
<proteinExistence type="predicted"/>
<dbReference type="InterPro" id="IPR025610">
    <property type="entry name" value="MYC/MYB_N"/>
</dbReference>
<dbReference type="PANTHER" id="PTHR46633:SF3">
    <property type="entry name" value="SERINE_THREONINE-PROTEIN KINASE WNK (WITH NO LYSINE)-LIKE PROTEIN"/>
    <property type="match status" value="1"/>
</dbReference>